<evidence type="ECO:0000256" key="2">
    <source>
        <dbReference type="ARBA" id="ARBA00023015"/>
    </source>
</evidence>
<proteinExistence type="predicted"/>
<sequence length="114" mass="12776">MQTECRKAAKRSGRGESGERFSAIFAANDLTAYGARLALYRRGIRVPDDISIVGFDDLHSSMYTTPPLTTVRQPLFDVGQRLGQVIVKMIREEPLDIEIPQLSLVVRESVRRIG</sequence>
<dbReference type="EMBL" id="SPUM01000029">
    <property type="protein sequence ID" value="TFW34181.1"/>
    <property type="molecule type" value="Genomic_DNA"/>
</dbReference>
<dbReference type="AlphaFoldDB" id="A0A4Y9T2T4"/>
<keyword evidence="4" id="KW-0804">Transcription</keyword>
<dbReference type="Proteomes" id="UP000297258">
    <property type="component" value="Unassembled WGS sequence"/>
</dbReference>
<organism evidence="6 7">
    <name type="scientific">Massilia horti</name>
    <dbReference type="NCBI Taxonomy" id="2562153"/>
    <lineage>
        <taxon>Bacteria</taxon>
        <taxon>Pseudomonadati</taxon>
        <taxon>Pseudomonadota</taxon>
        <taxon>Betaproteobacteria</taxon>
        <taxon>Burkholderiales</taxon>
        <taxon>Oxalobacteraceae</taxon>
        <taxon>Telluria group</taxon>
        <taxon>Massilia</taxon>
    </lineage>
</organism>
<keyword evidence="7" id="KW-1185">Reference proteome</keyword>
<evidence type="ECO:0000259" key="5">
    <source>
        <dbReference type="Pfam" id="PF13377"/>
    </source>
</evidence>
<evidence type="ECO:0000313" key="6">
    <source>
        <dbReference type="EMBL" id="TFW34181.1"/>
    </source>
</evidence>
<dbReference type="InterPro" id="IPR046335">
    <property type="entry name" value="LacI/GalR-like_sensor"/>
</dbReference>
<dbReference type="Pfam" id="PF13377">
    <property type="entry name" value="Peripla_BP_3"/>
    <property type="match status" value="1"/>
</dbReference>
<gene>
    <name evidence="6" type="ORF">E4O92_04440</name>
</gene>
<evidence type="ECO:0000313" key="7">
    <source>
        <dbReference type="Proteomes" id="UP000297258"/>
    </source>
</evidence>
<name>A0A4Y9T2T4_9BURK</name>
<dbReference type="GO" id="GO:0003700">
    <property type="term" value="F:DNA-binding transcription factor activity"/>
    <property type="evidence" value="ECO:0007669"/>
    <property type="project" value="TreeGrafter"/>
</dbReference>
<dbReference type="PANTHER" id="PTHR30146:SF148">
    <property type="entry name" value="HTH-TYPE TRANSCRIPTIONAL REPRESSOR PURR-RELATED"/>
    <property type="match status" value="1"/>
</dbReference>
<dbReference type="Gene3D" id="3.40.50.2300">
    <property type="match status" value="2"/>
</dbReference>
<accession>A0A4Y9T2T4</accession>
<protein>
    <recommendedName>
        <fullName evidence="5">Transcriptional regulator LacI/GalR-like sensor domain-containing protein</fullName>
    </recommendedName>
</protein>
<dbReference type="GO" id="GO:0000976">
    <property type="term" value="F:transcription cis-regulatory region binding"/>
    <property type="evidence" value="ECO:0007669"/>
    <property type="project" value="TreeGrafter"/>
</dbReference>
<dbReference type="PANTHER" id="PTHR30146">
    <property type="entry name" value="LACI-RELATED TRANSCRIPTIONAL REPRESSOR"/>
    <property type="match status" value="1"/>
</dbReference>
<dbReference type="SUPFAM" id="SSF53822">
    <property type="entry name" value="Periplasmic binding protein-like I"/>
    <property type="match status" value="1"/>
</dbReference>
<dbReference type="InterPro" id="IPR028082">
    <property type="entry name" value="Peripla_BP_I"/>
</dbReference>
<keyword evidence="3" id="KW-0238">DNA-binding</keyword>
<feature type="domain" description="Transcriptional regulator LacI/GalR-like sensor" evidence="5">
    <location>
        <begin position="22"/>
        <end position="110"/>
    </location>
</feature>
<evidence type="ECO:0000256" key="4">
    <source>
        <dbReference type="ARBA" id="ARBA00023163"/>
    </source>
</evidence>
<dbReference type="OrthoDB" id="9805642at2"/>
<evidence type="ECO:0000256" key="1">
    <source>
        <dbReference type="ARBA" id="ARBA00022491"/>
    </source>
</evidence>
<keyword evidence="1" id="KW-0678">Repressor</keyword>
<keyword evidence="2" id="KW-0805">Transcription regulation</keyword>
<evidence type="ECO:0000256" key="3">
    <source>
        <dbReference type="ARBA" id="ARBA00023125"/>
    </source>
</evidence>
<reference evidence="6 7" key="1">
    <citation type="submission" date="2019-03" db="EMBL/GenBank/DDBJ databases">
        <title>Draft genome of Massilia hortus sp. nov., a novel bacterial species of the Oxalobacteraceae family.</title>
        <authorList>
            <person name="Peta V."/>
            <person name="Raths R."/>
            <person name="Bucking H."/>
        </authorList>
    </citation>
    <scope>NUCLEOTIDE SEQUENCE [LARGE SCALE GENOMIC DNA]</scope>
    <source>
        <strain evidence="6 7">ONC3</strain>
    </source>
</reference>
<comment type="caution">
    <text evidence="6">The sequence shown here is derived from an EMBL/GenBank/DDBJ whole genome shotgun (WGS) entry which is preliminary data.</text>
</comment>